<dbReference type="Gene3D" id="2.60.120.620">
    <property type="entry name" value="q2cbj1_9rhob like domain"/>
    <property type="match status" value="1"/>
</dbReference>
<sequence length="185" mass="21749">MKWYEKSKNIFFIEDVLSNKDYDELYDEFNPQYNHWVFNKSENHGNSPLFGNLVDSRDEFSIGVNFQMINIGTKINFLAKKILKRNLEMVRINTNIQFFGQESDFHVDCGEDQNWWTFLVFLSDGWDTTWGGEFVVQTNDHDYIGLPFIPNCGVLFDSKLSHKGSAPNRFCIRERKSVAFAFEEL</sequence>
<dbReference type="RefSeq" id="YP_009810920.1">
    <property type="nucleotide sequence ID" value="NC_048049.1"/>
</dbReference>
<dbReference type="Proteomes" id="UP000257648">
    <property type="component" value="Segment"/>
</dbReference>
<dbReference type="EMBL" id="MH412654">
    <property type="protein sequence ID" value="AXQ70561.1"/>
    <property type="molecule type" value="Genomic_DNA"/>
</dbReference>
<proteinExistence type="predicted"/>
<accession>A0A385EFA3</accession>
<name>A0A385EFA3_9CAUD</name>
<evidence type="ECO:0000259" key="1">
    <source>
        <dbReference type="Pfam" id="PF13640"/>
    </source>
</evidence>
<dbReference type="GeneID" id="55001942"/>
<dbReference type="KEGG" id="vg:55001942"/>
<keyword evidence="3" id="KW-1185">Reference proteome</keyword>
<evidence type="ECO:0000313" key="2">
    <source>
        <dbReference type="EMBL" id="AXQ70561.1"/>
    </source>
</evidence>
<dbReference type="Pfam" id="PF13640">
    <property type="entry name" value="2OG-FeII_Oxy_3"/>
    <property type="match status" value="1"/>
</dbReference>
<dbReference type="InterPro" id="IPR044862">
    <property type="entry name" value="Pro_4_hyd_alph_FE2OG_OXY"/>
</dbReference>
<evidence type="ECO:0000313" key="3">
    <source>
        <dbReference type="Proteomes" id="UP000257648"/>
    </source>
</evidence>
<protein>
    <recommendedName>
        <fullName evidence="1">Prolyl 4-hydroxylase alpha subunit Fe(2+) 2OG dioxygenase domain-containing protein</fullName>
    </recommendedName>
</protein>
<reference evidence="3" key="1">
    <citation type="submission" date="2018-05" db="EMBL/GenBank/DDBJ databases">
        <authorList>
            <person name="You S."/>
        </authorList>
    </citation>
    <scope>NUCLEOTIDE SEQUENCE [LARGE SCALE GENOMIC DNA]</scope>
</reference>
<feature type="domain" description="Prolyl 4-hydroxylase alpha subunit Fe(2+) 2OG dioxygenase" evidence="1">
    <location>
        <begin position="100"/>
        <end position="180"/>
    </location>
</feature>
<organism evidence="2 3">
    <name type="scientific">Synechococcus phage S-T4</name>
    <dbReference type="NCBI Taxonomy" id="2268578"/>
    <lineage>
        <taxon>Viruses</taxon>
        <taxon>Duplodnaviria</taxon>
        <taxon>Heunggongvirae</taxon>
        <taxon>Uroviricota</taxon>
        <taxon>Caudoviricetes</taxon>
        <taxon>Pantevenvirales</taxon>
        <taxon>Kyanoviridae</taxon>
        <taxon>Tamkungvirus</taxon>
        <taxon>Tamkungvirus ST4</taxon>
    </lineage>
</organism>